<dbReference type="GeneID" id="10795579"/>
<name>F8DEM8_HALXS</name>
<dbReference type="Gene3D" id="1.10.10.10">
    <property type="entry name" value="Winged helix-like DNA-binding domain superfamily/Winged helix DNA-binding domain"/>
    <property type="match status" value="1"/>
</dbReference>
<geneLocation type="plasmid" evidence="3 4">
    <name>pHALXA03</name>
</geneLocation>
<protein>
    <recommendedName>
        <fullName evidence="2">HTH iclR-type domain-containing protein</fullName>
    </recommendedName>
</protein>
<evidence type="ECO:0000313" key="3">
    <source>
        <dbReference type="EMBL" id="AEH39465.1"/>
    </source>
</evidence>
<dbReference type="Proteomes" id="UP000006794">
    <property type="component" value="Plasmid pHALXA03"/>
</dbReference>
<dbReference type="GO" id="GO:0003677">
    <property type="term" value="F:DNA binding"/>
    <property type="evidence" value="ECO:0007669"/>
    <property type="project" value="InterPro"/>
</dbReference>
<evidence type="ECO:0000313" key="4">
    <source>
        <dbReference type="Proteomes" id="UP000006794"/>
    </source>
</evidence>
<dbReference type="GO" id="GO:0006355">
    <property type="term" value="P:regulation of DNA-templated transcription"/>
    <property type="evidence" value="ECO:0007669"/>
    <property type="project" value="InterPro"/>
</dbReference>
<dbReference type="SUPFAM" id="SSF46785">
    <property type="entry name" value="Winged helix' DNA-binding domain"/>
    <property type="match status" value="1"/>
</dbReference>
<dbReference type="HOGENOM" id="CLU_2217003_0_0_2"/>
<dbReference type="InterPro" id="IPR036388">
    <property type="entry name" value="WH-like_DNA-bd_sf"/>
</dbReference>
<dbReference type="RefSeq" id="WP_013876003.1">
    <property type="nucleotide sequence ID" value="NC_015659.1"/>
</dbReference>
<dbReference type="Pfam" id="PF09339">
    <property type="entry name" value="HTH_IclR"/>
    <property type="match status" value="1"/>
</dbReference>
<feature type="domain" description="HTH iclR-type" evidence="2">
    <location>
        <begin position="33"/>
        <end position="71"/>
    </location>
</feature>
<keyword evidence="4" id="KW-1185">Reference proteome</keyword>
<dbReference type="EMBL" id="CP002842">
    <property type="protein sequence ID" value="AEH39465.1"/>
    <property type="molecule type" value="Genomic_DNA"/>
</dbReference>
<gene>
    <name evidence="3" type="ordered locus">Halxa_0225</name>
</gene>
<dbReference type="AlphaFoldDB" id="F8DEM8"/>
<reference evidence="4" key="1">
    <citation type="journal article" date="2012" name="Stand. Genomic Sci.">
        <title>Complete genome sequence of Halopiger xanaduensis type strain (SH-6(T)).</title>
        <authorList>
            <person name="Anderson I."/>
            <person name="Tindall B.J."/>
            <person name="Rohde M."/>
            <person name="Lucas S."/>
            <person name="Han J."/>
            <person name="Lapidus A."/>
            <person name="Cheng J.F."/>
            <person name="Goodwin L."/>
            <person name="Pitluck S."/>
            <person name="Peters L."/>
            <person name="Pati A."/>
            <person name="Mikhailova N."/>
            <person name="Pagani I."/>
            <person name="Teshima H."/>
            <person name="Han C."/>
            <person name="Tapia R."/>
            <person name="Land M."/>
            <person name="Woyke T."/>
            <person name="Klenk H.P."/>
            <person name="Kyrpides N."/>
            <person name="Ivanova N."/>
        </authorList>
    </citation>
    <scope>NUCLEOTIDE SEQUENCE [LARGE SCALE GENOMIC DNA]</scope>
    <source>
        <strain evidence="4">DSM 18323 / JCM 14033 / SH-6</strain>
        <plasmid evidence="4">Plasmid pHALXA03</plasmid>
    </source>
</reference>
<evidence type="ECO:0000259" key="2">
    <source>
        <dbReference type="Pfam" id="PF09339"/>
    </source>
</evidence>
<dbReference type="KEGG" id="hxa:Halxa_0225"/>
<dbReference type="InterPro" id="IPR036390">
    <property type="entry name" value="WH_DNA-bd_sf"/>
</dbReference>
<feature type="region of interest" description="Disordered" evidence="1">
    <location>
        <begin position="85"/>
        <end position="107"/>
    </location>
</feature>
<dbReference type="OrthoDB" id="290446at2157"/>
<accession>F8DEM8</accession>
<proteinExistence type="predicted"/>
<organism evidence="3 4">
    <name type="scientific">Halopiger xanaduensis (strain DSM 18323 / JCM 14033 / SH-6)</name>
    <dbReference type="NCBI Taxonomy" id="797210"/>
    <lineage>
        <taxon>Archaea</taxon>
        <taxon>Methanobacteriati</taxon>
        <taxon>Methanobacteriota</taxon>
        <taxon>Stenosarchaea group</taxon>
        <taxon>Halobacteria</taxon>
        <taxon>Halobacteriales</taxon>
        <taxon>Natrialbaceae</taxon>
        <taxon>Halopiger</taxon>
    </lineage>
</organism>
<sequence length="107" mass="11965">MTDQPTPDDFPTTGELPDKLAFVSENRARAYIALKRADDPLTAVDLADAIDCSEATAYRCVNDLQDLDLVREAVRFDAEYRQRTAYTTMEPPQDRTRDACYAGGATR</sequence>
<dbReference type="InterPro" id="IPR005471">
    <property type="entry name" value="Tscrpt_reg_IclR_N"/>
</dbReference>
<keyword evidence="3" id="KW-0614">Plasmid</keyword>
<evidence type="ECO:0000256" key="1">
    <source>
        <dbReference type="SAM" id="MobiDB-lite"/>
    </source>
</evidence>